<accession>A0A1B7MRP5</accession>
<dbReference type="EMBL" id="KV448518">
    <property type="protein sequence ID" value="OAX35241.1"/>
    <property type="molecule type" value="Genomic_DNA"/>
</dbReference>
<keyword evidence="2" id="KW-1185">Reference proteome</keyword>
<name>A0A1B7MRP5_9AGAM</name>
<evidence type="ECO:0000313" key="1">
    <source>
        <dbReference type="EMBL" id="OAX35241.1"/>
    </source>
</evidence>
<protein>
    <submittedName>
        <fullName evidence="1">Uncharacterized protein</fullName>
    </submittedName>
</protein>
<organism evidence="1 2">
    <name type="scientific">Rhizopogon vinicolor AM-OR11-026</name>
    <dbReference type="NCBI Taxonomy" id="1314800"/>
    <lineage>
        <taxon>Eukaryota</taxon>
        <taxon>Fungi</taxon>
        <taxon>Dikarya</taxon>
        <taxon>Basidiomycota</taxon>
        <taxon>Agaricomycotina</taxon>
        <taxon>Agaricomycetes</taxon>
        <taxon>Agaricomycetidae</taxon>
        <taxon>Boletales</taxon>
        <taxon>Suillineae</taxon>
        <taxon>Rhizopogonaceae</taxon>
        <taxon>Rhizopogon</taxon>
    </lineage>
</organism>
<dbReference type="Proteomes" id="UP000092154">
    <property type="component" value="Unassembled WGS sequence"/>
</dbReference>
<evidence type="ECO:0000313" key="2">
    <source>
        <dbReference type="Proteomes" id="UP000092154"/>
    </source>
</evidence>
<reference evidence="1 2" key="1">
    <citation type="submission" date="2016-06" db="EMBL/GenBank/DDBJ databases">
        <title>Comparative genomics of the ectomycorrhizal sister species Rhizopogon vinicolor and Rhizopogon vesiculosus (Basidiomycota: Boletales) reveals a divergence of the mating type B locus.</title>
        <authorList>
            <consortium name="DOE Joint Genome Institute"/>
            <person name="Mujic A.B."/>
            <person name="Kuo A."/>
            <person name="Tritt A."/>
            <person name="Lipzen A."/>
            <person name="Chen C."/>
            <person name="Johnson J."/>
            <person name="Sharma A."/>
            <person name="Barry K."/>
            <person name="Grigoriev I.V."/>
            <person name="Spatafora J.W."/>
        </authorList>
    </citation>
    <scope>NUCLEOTIDE SEQUENCE [LARGE SCALE GENOMIC DNA]</scope>
    <source>
        <strain evidence="1 2">AM-OR11-026</strain>
    </source>
</reference>
<dbReference type="InParanoid" id="A0A1B7MRP5"/>
<dbReference type="AlphaFoldDB" id="A0A1B7MRP5"/>
<proteinExistence type="predicted"/>
<gene>
    <name evidence="1" type="ORF">K503DRAFT_785216</name>
</gene>
<sequence length="178" mass="20060">MSRVTTSSTPLALHLRVTTQCINTEYARPNDELGQVCEKNGLDFDRGNLRPSDFERVLLGGHTRGTTYKITSSSSIRIRPPVLRYVPGPQRCEILRVIGKVPRPDIRSQSDIREIMYMNCHKCDKHPTGKCRQDAELPTQNQCGTELQSRATSYIAEILANIGMTEAKIIVHELSHNQ</sequence>